<dbReference type="GO" id="GO:0009437">
    <property type="term" value="P:carnitine metabolic process"/>
    <property type="evidence" value="ECO:0007669"/>
    <property type="project" value="TreeGrafter"/>
</dbReference>
<dbReference type="InterPro" id="IPR000542">
    <property type="entry name" value="Carn_acyl_trans"/>
</dbReference>
<evidence type="ECO:0000313" key="4">
    <source>
        <dbReference type="Proteomes" id="UP000271098"/>
    </source>
</evidence>
<keyword evidence="4" id="KW-1185">Reference proteome</keyword>
<dbReference type="GO" id="GO:0006631">
    <property type="term" value="P:fatty acid metabolic process"/>
    <property type="evidence" value="ECO:0007669"/>
    <property type="project" value="TreeGrafter"/>
</dbReference>
<dbReference type="PANTHER" id="PTHR22589:SF31">
    <property type="entry name" value="CARNITINE O-PALMITOYLTRANSFERASE"/>
    <property type="match status" value="1"/>
</dbReference>
<reference evidence="3 4" key="2">
    <citation type="submission" date="2018-11" db="EMBL/GenBank/DDBJ databases">
        <authorList>
            <consortium name="Pathogen Informatics"/>
        </authorList>
    </citation>
    <scope>NUCLEOTIDE SEQUENCE [LARGE SCALE GENOMIC DNA]</scope>
</reference>
<dbReference type="OrthoDB" id="240216at2759"/>
<name>A0A183D1A0_9BILA</name>
<sequence length="163" mass="19053">MVDRQEIRPFSFLSRYKIPFCTAQYNRLFNSCRVPDFEKDQFHHWDDSKHIVVYCNGCWFRLAVHTGKRLYEPAELQRGFEAILDEKVVPEQGEDFIAALTAGDRDSWAKARRNYFSTGVNRISLHAIERAAFGIILDEHEVFYDQVRFPSLAARSSTSLRVE</sequence>
<dbReference type="Pfam" id="PF00755">
    <property type="entry name" value="Carn_acyltransf"/>
    <property type="match status" value="1"/>
</dbReference>
<dbReference type="PANTHER" id="PTHR22589">
    <property type="entry name" value="CARNITINE O-ACYLTRANSFERASE"/>
    <property type="match status" value="1"/>
</dbReference>
<evidence type="ECO:0000259" key="2">
    <source>
        <dbReference type="Pfam" id="PF00755"/>
    </source>
</evidence>
<proteinExistence type="predicted"/>
<feature type="domain" description="Choline/carnitine acyltransferase" evidence="2">
    <location>
        <begin position="2"/>
        <end position="142"/>
    </location>
</feature>
<evidence type="ECO:0000313" key="3">
    <source>
        <dbReference type="EMBL" id="VDK34558.1"/>
    </source>
</evidence>
<organism evidence="5">
    <name type="scientific">Gongylonema pulchrum</name>
    <dbReference type="NCBI Taxonomy" id="637853"/>
    <lineage>
        <taxon>Eukaryota</taxon>
        <taxon>Metazoa</taxon>
        <taxon>Ecdysozoa</taxon>
        <taxon>Nematoda</taxon>
        <taxon>Chromadorea</taxon>
        <taxon>Rhabditida</taxon>
        <taxon>Spirurina</taxon>
        <taxon>Spiruromorpha</taxon>
        <taxon>Spiruroidea</taxon>
        <taxon>Gongylonematidae</taxon>
        <taxon>Gongylonema</taxon>
    </lineage>
</organism>
<dbReference type="GO" id="GO:0005739">
    <property type="term" value="C:mitochondrion"/>
    <property type="evidence" value="ECO:0007669"/>
    <property type="project" value="TreeGrafter"/>
</dbReference>
<dbReference type="EMBL" id="UYRT01003774">
    <property type="protein sequence ID" value="VDK34558.1"/>
    <property type="molecule type" value="Genomic_DNA"/>
</dbReference>
<accession>A0A183D1A0</accession>
<dbReference type="InterPro" id="IPR039551">
    <property type="entry name" value="Cho/carn_acyl_trans"/>
</dbReference>
<dbReference type="GO" id="GO:0004095">
    <property type="term" value="F:carnitine O-palmitoyltransferase activity"/>
    <property type="evidence" value="ECO:0007669"/>
    <property type="project" value="TreeGrafter"/>
</dbReference>
<dbReference type="SUPFAM" id="SSF52777">
    <property type="entry name" value="CoA-dependent acyltransferases"/>
    <property type="match status" value="1"/>
</dbReference>
<dbReference type="WBParaSite" id="GPUH_0000249601-mRNA-1">
    <property type="protein sequence ID" value="GPUH_0000249601-mRNA-1"/>
    <property type="gene ID" value="GPUH_0000249601"/>
</dbReference>
<keyword evidence="1" id="KW-0012">Acyltransferase</keyword>
<reference evidence="5" key="1">
    <citation type="submission" date="2016-06" db="UniProtKB">
        <authorList>
            <consortium name="WormBaseParasite"/>
        </authorList>
    </citation>
    <scope>IDENTIFICATION</scope>
</reference>
<gene>
    <name evidence="3" type="ORF">GPUH_LOCUS2491</name>
</gene>
<protein>
    <submittedName>
        <fullName evidence="5">Carn_acyltransf domain-containing protein</fullName>
    </submittedName>
</protein>
<dbReference type="AlphaFoldDB" id="A0A183D1A0"/>
<dbReference type="Proteomes" id="UP000271098">
    <property type="component" value="Unassembled WGS sequence"/>
</dbReference>
<keyword evidence="1" id="KW-0808">Transferase</keyword>
<dbReference type="InterPro" id="IPR042231">
    <property type="entry name" value="Cho/carn_acyl_trans_2"/>
</dbReference>
<dbReference type="Gene3D" id="3.30.559.70">
    <property type="entry name" value="Choline/Carnitine o-acyltransferase, domain 2"/>
    <property type="match status" value="1"/>
</dbReference>
<evidence type="ECO:0000313" key="5">
    <source>
        <dbReference type="WBParaSite" id="GPUH_0000249601-mRNA-1"/>
    </source>
</evidence>
<evidence type="ECO:0000256" key="1">
    <source>
        <dbReference type="ARBA" id="ARBA00023315"/>
    </source>
</evidence>